<dbReference type="AlphaFoldDB" id="A0A0J9SAL3"/>
<gene>
    <name evidence="2" type="ORF">PVIIG_04789</name>
</gene>
<feature type="compositionally biased region" description="Basic and acidic residues" evidence="1">
    <location>
        <begin position="29"/>
        <end position="40"/>
    </location>
</feature>
<evidence type="ECO:0000313" key="3">
    <source>
        <dbReference type="Proteomes" id="UP000053562"/>
    </source>
</evidence>
<reference evidence="2 3" key="1">
    <citation type="submission" date="2011-08" db="EMBL/GenBank/DDBJ databases">
        <title>The Genome Sequence of Plasmodium vivax India VII.</title>
        <authorList>
            <consortium name="The Broad Institute Genome Sequencing Platform"/>
            <consortium name="The Broad Institute Genome Sequencing Center for Infectious Disease"/>
            <person name="Neafsey D."/>
            <person name="Carlton J."/>
            <person name="Barnwell J."/>
            <person name="Collins W."/>
            <person name="Escalante A."/>
            <person name="Mullikin J."/>
            <person name="Saul A."/>
            <person name="Guigo R."/>
            <person name="Camara F."/>
            <person name="Young S.K."/>
            <person name="Zeng Q."/>
            <person name="Gargeya S."/>
            <person name="Fitzgerald M."/>
            <person name="Haas B."/>
            <person name="Abouelleil A."/>
            <person name="Alvarado L."/>
            <person name="Arachchi H.M."/>
            <person name="Berlin A."/>
            <person name="Brown A."/>
            <person name="Chapman S.B."/>
            <person name="Chen Z."/>
            <person name="Dunbar C."/>
            <person name="Freedman E."/>
            <person name="Gearin G."/>
            <person name="Gellesch M."/>
            <person name="Goldberg J."/>
            <person name="Griggs A."/>
            <person name="Gujja S."/>
            <person name="Heiman D."/>
            <person name="Howarth C."/>
            <person name="Larson L."/>
            <person name="Lui A."/>
            <person name="MacDonald P.J.P."/>
            <person name="Montmayeur A."/>
            <person name="Murphy C."/>
            <person name="Neiman D."/>
            <person name="Pearson M."/>
            <person name="Priest M."/>
            <person name="Roberts A."/>
            <person name="Saif S."/>
            <person name="Shea T."/>
            <person name="Shenoy N."/>
            <person name="Sisk P."/>
            <person name="Stolte C."/>
            <person name="Sykes S."/>
            <person name="Wortman J."/>
            <person name="Nusbaum C."/>
            <person name="Birren B."/>
        </authorList>
    </citation>
    <scope>NUCLEOTIDE SEQUENCE [LARGE SCALE GENOMIC DNA]</scope>
    <source>
        <strain evidence="2 3">India VII</strain>
    </source>
</reference>
<accession>A0A0J9SAL3</accession>
<evidence type="ECO:0000313" key="2">
    <source>
        <dbReference type="EMBL" id="KMZ79990.1"/>
    </source>
</evidence>
<evidence type="ECO:0000256" key="1">
    <source>
        <dbReference type="SAM" id="MobiDB-lite"/>
    </source>
</evidence>
<name>A0A0J9SAL3_PLAVI</name>
<dbReference type="InterPro" id="IPR042530">
    <property type="entry name" value="EME1/EME2_C"/>
</dbReference>
<feature type="region of interest" description="Disordered" evidence="1">
    <location>
        <begin position="213"/>
        <end position="234"/>
    </location>
</feature>
<feature type="region of interest" description="Disordered" evidence="1">
    <location>
        <begin position="300"/>
        <end position="326"/>
    </location>
</feature>
<dbReference type="Proteomes" id="UP000053562">
    <property type="component" value="Unassembled WGS sequence"/>
</dbReference>
<feature type="compositionally biased region" description="Basic and acidic residues" evidence="1">
    <location>
        <begin position="51"/>
        <end position="78"/>
    </location>
</feature>
<protein>
    <recommendedName>
        <fullName evidence="4">ERCC4 domain-containing protein</fullName>
    </recommendedName>
</protein>
<evidence type="ECO:0008006" key="4">
    <source>
        <dbReference type="Google" id="ProtNLM"/>
    </source>
</evidence>
<feature type="compositionally biased region" description="Basic and acidic residues" evidence="1">
    <location>
        <begin position="307"/>
        <end position="326"/>
    </location>
</feature>
<feature type="region of interest" description="Disordered" evidence="1">
    <location>
        <begin position="107"/>
        <end position="128"/>
    </location>
</feature>
<feature type="region of interest" description="Disordered" evidence="1">
    <location>
        <begin position="29"/>
        <end position="86"/>
    </location>
</feature>
<sequence length="437" mass="49842">MENFRIVLSEDLRGGKVHAELRALLKEEEERDKHETEYGRMLRGGPSEGGYLHEGHSEGGHSEEGYLQEGHSKERERYPQTGGKRRTPLLERRTCHIYTDFPYKSHFAKNHERKNQGGAPSSRANDAADVNDVDDAELSGPNRVEETPPPRDLHLALILVIIDEAYMEEEHPLVRTAILSKIKKIQKAYDHVKVICLFIGVREYISRTSCSEEDGGSFHRRSVPEGGPNPLDGGHPKMNAKTFDRLIATLLVRHQVDSIEMENDKRLHMFIFKCCRYLHMSKVRKANSYFKVKPAGLSQLSRGKLNGGERNEELSREEPNEELSREKLNEEELGRVKLNEELGPPPPGAPLERRQLSTWVSQLMQISGLSEDASIKIAQTFHTPFDLIMHFKKKNDEECLKDFMISSSYGDRRLGRALSRKVFRVFSPGAHPHSYVS</sequence>
<dbReference type="EMBL" id="KQ234311">
    <property type="protein sequence ID" value="KMZ79990.1"/>
    <property type="molecule type" value="Genomic_DNA"/>
</dbReference>
<dbReference type="Gene3D" id="1.10.150.670">
    <property type="entry name" value="Crossover junction endonuclease EME1, DNA-binding domain"/>
    <property type="match status" value="1"/>
</dbReference>
<dbReference type="OrthoDB" id="343092at2759"/>
<proteinExistence type="predicted"/>
<organism evidence="2 3">
    <name type="scientific">Plasmodium vivax India VII</name>
    <dbReference type="NCBI Taxonomy" id="1077284"/>
    <lineage>
        <taxon>Eukaryota</taxon>
        <taxon>Sar</taxon>
        <taxon>Alveolata</taxon>
        <taxon>Apicomplexa</taxon>
        <taxon>Aconoidasida</taxon>
        <taxon>Haemosporida</taxon>
        <taxon>Plasmodiidae</taxon>
        <taxon>Plasmodium</taxon>
        <taxon>Plasmodium (Plasmodium)</taxon>
    </lineage>
</organism>